<accession>A0AA35ZHQ2</accession>
<dbReference type="Proteomes" id="UP001177003">
    <property type="component" value="Chromosome 7"/>
</dbReference>
<organism evidence="3 4">
    <name type="scientific">Lactuca saligna</name>
    <name type="common">Willowleaf lettuce</name>
    <dbReference type="NCBI Taxonomy" id="75948"/>
    <lineage>
        <taxon>Eukaryota</taxon>
        <taxon>Viridiplantae</taxon>
        <taxon>Streptophyta</taxon>
        <taxon>Embryophyta</taxon>
        <taxon>Tracheophyta</taxon>
        <taxon>Spermatophyta</taxon>
        <taxon>Magnoliopsida</taxon>
        <taxon>eudicotyledons</taxon>
        <taxon>Gunneridae</taxon>
        <taxon>Pentapetalae</taxon>
        <taxon>asterids</taxon>
        <taxon>campanulids</taxon>
        <taxon>Asterales</taxon>
        <taxon>Asteraceae</taxon>
        <taxon>Cichorioideae</taxon>
        <taxon>Cichorieae</taxon>
        <taxon>Lactucinae</taxon>
        <taxon>Lactuca</taxon>
    </lineage>
</organism>
<keyword evidence="4" id="KW-1185">Reference proteome</keyword>
<feature type="domain" description="F-box" evidence="1">
    <location>
        <begin position="32"/>
        <end position="73"/>
    </location>
</feature>
<evidence type="ECO:0000259" key="1">
    <source>
        <dbReference type="Pfam" id="PF00646"/>
    </source>
</evidence>
<gene>
    <name evidence="3" type="ORF">LSALG_LOCUS31880</name>
</gene>
<evidence type="ECO:0008006" key="5">
    <source>
        <dbReference type="Google" id="ProtNLM"/>
    </source>
</evidence>
<dbReference type="CDD" id="cd22160">
    <property type="entry name" value="F-box_AtFBL13-like"/>
    <property type="match status" value="1"/>
</dbReference>
<evidence type="ECO:0000313" key="3">
    <source>
        <dbReference type="EMBL" id="CAI9292835.1"/>
    </source>
</evidence>
<dbReference type="AlphaFoldDB" id="A0AA35ZHQ2"/>
<dbReference type="InterPro" id="IPR053781">
    <property type="entry name" value="F-box_AtFBL13-like"/>
</dbReference>
<dbReference type="InterPro" id="IPR036047">
    <property type="entry name" value="F-box-like_dom_sf"/>
</dbReference>
<dbReference type="PANTHER" id="PTHR32212">
    <property type="entry name" value="CYCLIN-LIKE F-BOX"/>
    <property type="match status" value="1"/>
</dbReference>
<sequence length="321" mass="37324">MEMVEEGQKQPKISQKRIELEDIVEEGGEDRISALQDCLLLEILSRLPSTEGAIRTSTLSKRWEHLWTSLPNLRFRYYDDNRPLSDFVSFVDKTLSQCRHLKLKRLYVRRTDSEVKLFDQNFFTSSFLTELRLWNCMYDPTEAISWKNLRYLRIGYARLDEDLIENILSGSPELETFVLEDCYGFSFLDITSKSVNLVLTGYRNSKPEYAGVGDVIKINAPNILSLTIDDCLEMRKLLLLNVASLVEANLDYVFITYLNPIPKKVKAEMLKEIITNLHYVKELNIGMDCYKLLNRLKAKGFTIPSNIKFLPSAYHWSDRYG</sequence>
<dbReference type="PANTHER" id="PTHR32212:SF454">
    <property type="entry name" value="F-BOX DOMAIN, LEUCINE-RICH REPEAT DOMAIN, L DOMAIN-CONTAINING PROTEIN"/>
    <property type="match status" value="1"/>
</dbReference>
<reference evidence="3" key="1">
    <citation type="submission" date="2023-04" db="EMBL/GenBank/DDBJ databases">
        <authorList>
            <person name="Vijverberg K."/>
            <person name="Xiong W."/>
            <person name="Schranz E."/>
        </authorList>
    </citation>
    <scope>NUCLEOTIDE SEQUENCE</scope>
</reference>
<dbReference type="SUPFAM" id="SSF52047">
    <property type="entry name" value="RNI-like"/>
    <property type="match status" value="1"/>
</dbReference>
<dbReference type="InterPro" id="IPR001810">
    <property type="entry name" value="F-box_dom"/>
</dbReference>
<dbReference type="Gene3D" id="3.80.10.10">
    <property type="entry name" value="Ribonuclease Inhibitor"/>
    <property type="match status" value="1"/>
</dbReference>
<feature type="domain" description="F-box/LRR-repeat protein 15/At3g58940/PEG3-like LRR" evidence="2">
    <location>
        <begin position="109"/>
        <end position="226"/>
    </location>
</feature>
<evidence type="ECO:0000259" key="2">
    <source>
        <dbReference type="Pfam" id="PF24758"/>
    </source>
</evidence>
<dbReference type="Pfam" id="PF24758">
    <property type="entry name" value="LRR_At5g56370"/>
    <property type="match status" value="1"/>
</dbReference>
<dbReference type="EMBL" id="OX465083">
    <property type="protein sequence ID" value="CAI9292835.1"/>
    <property type="molecule type" value="Genomic_DNA"/>
</dbReference>
<dbReference type="InterPro" id="IPR055411">
    <property type="entry name" value="LRR_FXL15/At3g58940/PEG3-like"/>
</dbReference>
<evidence type="ECO:0000313" key="4">
    <source>
        <dbReference type="Proteomes" id="UP001177003"/>
    </source>
</evidence>
<dbReference type="InterPro" id="IPR032675">
    <property type="entry name" value="LRR_dom_sf"/>
</dbReference>
<protein>
    <recommendedName>
        <fullName evidence="5">F-box domain-containing protein</fullName>
    </recommendedName>
</protein>
<dbReference type="SUPFAM" id="SSF81383">
    <property type="entry name" value="F-box domain"/>
    <property type="match status" value="1"/>
</dbReference>
<name>A0AA35ZHQ2_LACSI</name>
<proteinExistence type="predicted"/>
<dbReference type="Pfam" id="PF00646">
    <property type="entry name" value="F-box"/>
    <property type="match status" value="1"/>
</dbReference>